<dbReference type="InterPro" id="IPR013766">
    <property type="entry name" value="Thioredoxin_domain"/>
</dbReference>
<name>A0A1P9X4U0_9BACT</name>
<dbReference type="SUPFAM" id="SSF52833">
    <property type="entry name" value="Thioredoxin-like"/>
    <property type="match status" value="1"/>
</dbReference>
<dbReference type="PANTHER" id="PTHR43640:SF1">
    <property type="entry name" value="THIOREDOXIN-DEPENDENT PEROXIREDOXIN"/>
    <property type="match status" value="1"/>
</dbReference>
<dbReference type="AlphaFoldDB" id="A0A1P9X4U0"/>
<dbReference type="KEGG" id="smon:AWR27_22680"/>
<dbReference type="STRING" id="1178516.AWR27_22680"/>
<dbReference type="PROSITE" id="PS51352">
    <property type="entry name" value="THIOREDOXIN_2"/>
    <property type="match status" value="1"/>
</dbReference>
<dbReference type="CDD" id="cd02969">
    <property type="entry name" value="PRX_like1"/>
    <property type="match status" value="1"/>
</dbReference>
<dbReference type="InterPro" id="IPR000866">
    <property type="entry name" value="AhpC/TSA"/>
</dbReference>
<proteinExistence type="predicted"/>
<accession>A0A1P9X4U0</accession>
<reference evidence="2 3" key="1">
    <citation type="submission" date="2016-01" db="EMBL/GenBank/DDBJ databases">
        <authorList>
            <person name="Oliw E.H."/>
        </authorList>
    </citation>
    <scope>NUCLEOTIDE SEQUENCE [LARGE SCALE GENOMIC DNA]</scope>
    <source>
        <strain evidence="2 3">DY10</strain>
    </source>
</reference>
<dbReference type="GO" id="GO:0016209">
    <property type="term" value="F:antioxidant activity"/>
    <property type="evidence" value="ECO:0007669"/>
    <property type="project" value="InterPro"/>
</dbReference>
<dbReference type="PANTHER" id="PTHR43640">
    <property type="entry name" value="OS07G0260300 PROTEIN"/>
    <property type="match status" value="1"/>
</dbReference>
<dbReference type="GO" id="GO:0016491">
    <property type="term" value="F:oxidoreductase activity"/>
    <property type="evidence" value="ECO:0007669"/>
    <property type="project" value="InterPro"/>
</dbReference>
<organism evidence="2 3">
    <name type="scientific">Spirosoma montaniterrae</name>
    <dbReference type="NCBI Taxonomy" id="1178516"/>
    <lineage>
        <taxon>Bacteria</taxon>
        <taxon>Pseudomonadati</taxon>
        <taxon>Bacteroidota</taxon>
        <taxon>Cytophagia</taxon>
        <taxon>Cytophagales</taxon>
        <taxon>Cytophagaceae</taxon>
        <taxon>Spirosoma</taxon>
    </lineage>
</organism>
<dbReference type="RefSeq" id="WP_077134157.1">
    <property type="nucleotide sequence ID" value="NZ_CP014263.1"/>
</dbReference>
<keyword evidence="3" id="KW-1185">Reference proteome</keyword>
<dbReference type="InterPro" id="IPR047262">
    <property type="entry name" value="PRX-like1"/>
</dbReference>
<dbReference type="Gene3D" id="3.40.30.10">
    <property type="entry name" value="Glutaredoxin"/>
    <property type="match status" value="1"/>
</dbReference>
<dbReference type="InterPro" id="IPR036249">
    <property type="entry name" value="Thioredoxin-like_sf"/>
</dbReference>
<dbReference type="Pfam" id="PF00578">
    <property type="entry name" value="AhpC-TSA"/>
    <property type="match status" value="1"/>
</dbReference>
<sequence length="203" mass="22866">MNLREKLFLTGLFLLHFVGTQAQSKGYMIGDVVADFQLKHVNGQTVGLPDYRTQKGLIVVFTSNHCPFAKAYENRIQELDRRYAAQGFPVLAIMPNDPTVYEDDSFEAMKVRAAEKAYSFAYAIDETQTTARAFGATRTPQVFVLKNANSQFVLEYVGAIDDNPQDTTGIQRRYVEEAVNYLLEGRPVQSPITKPIGCAIKWR</sequence>
<feature type="domain" description="Thioredoxin" evidence="1">
    <location>
        <begin position="27"/>
        <end position="180"/>
    </location>
</feature>
<gene>
    <name evidence="2" type="ORF">AWR27_22680</name>
</gene>
<dbReference type="EMBL" id="CP014263">
    <property type="protein sequence ID" value="AQG82652.1"/>
    <property type="molecule type" value="Genomic_DNA"/>
</dbReference>
<evidence type="ECO:0000259" key="1">
    <source>
        <dbReference type="PROSITE" id="PS51352"/>
    </source>
</evidence>
<dbReference type="Proteomes" id="UP000187941">
    <property type="component" value="Chromosome"/>
</dbReference>
<protein>
    <submittedName>
        <fullName evidence="2">Redoxin</fullName>
    </submittedName>
</protein>
<evidence type="ECO:0000313" key="2">
    <source>
        <dbReference type="EMBL" id="AQG82652.1"/>
    </source>
</evidence>
<evidence type="ECO:0000313" key="3">
    <source>
        <dbReference type="Proteomes" id="UP000187941"/>
    </source>
</evidence>